<evidence type="ECO:0000256" key="8">
    <source>
        <dbReference type="ARBA" id="ARBA00023167"/>
    </source>
</evidence>
<evidence type="ECO:0000259" key="13">
    <source>
        <dbReference type="Pfam" id="PF00590"/>
    </source>
</evidence>
<dbReference type="InterPro" id="IPR035996">
    <property type="entry name" value="4pyrrol_Methylase_sf"/>
</dbReference>
<keyword evidence="17" id="KW-1185">Reference proteome</keyword>
<comment type="catalytic activity">
    <reaction evidence="10">
        <text>uroporphyrinogen III + 2 S-adenosyl-L-methionine = precorrin-2 + 2 S-adenosyl-L-homocysteine + H(+)</text>
        <dbReference type="Rhea" id="RHEA:32459"/>
        <dbReference type="ChEBI" id="CHEBI:15378"/>
        <dbReference type="ChEBI" id="CHEBI:57308"/>
        <dbReference type="ChEBI" id="CHEBI:57856"/>
        <dbReference type="ChEBI" id="CHEBI:58827"/>
        <dbReference type="ChEBI" id="CHEBI:59789"/>
        <dbReference type="EC" id="2.1.1.107"/>
    </reaction>
</comment>
<dbReference type="GO" id="GO:0004851">
    <property type="term" value="F:uroporphyrin-III C-methyltransferase activity"/>
    <property type="evidence" value="ECO:0007669"/>
    <property type="project" value="UniProtKB-EC"/>
</dbReference>
<feature type="domain" description="Tetrapyrrole methylase" evidence="13">
    <location>
        <begin position="279"/>
        <end position="506"/>
    </location>
</feature>
<dbReference type="Pfam" id="PF14824">
    <property type="entry name" value="Sirohm_synth_M"/>
    <property type="match status" value="1"/>
</dbReference>
<dbReference type="FunFam" id="3.30.950.10:FF:000005">
    <property type="entry name" value="Uroporphyrin-III c-methyltransferase, putative"/>
    <property type="match status" value="1"/>
</dbReference>
<keyword evidence="9" id="KW-0627">Porphyrin biosynthesis</keyword>
<organism evidence="16 17">
    <name type="scientific">Verruconis gallopava</name>
    <dbReference type="NCBI Taxonomy" id="253628"/>
    <lineage>
        <taxon>Eukaryota</taxon>
        <taxon>Fungi</taxon>
        <taxon>Dikarya</taxon>
        <taxon>Ascomycota</taxon>
        <taxon>Pezizomycotina</taxon>
        <taxon>Dothideomycetes</taxon>
        <taxon>Pleosporomycetidae</taxon>
        <taxon>Venturiales</taxon>
        <taxon>Sympoventuriaceae</taxon>
        <taxon>Verruconis</taxon>
    </lineage>
</organism>
<gene>
    <name evidence="16" type="ORF">PV09_01688</name>
</gene>
<dbReference type="Pfam" id="PF13241">
    <property type="entry name" value="NAD_binding_7"/>
    <property type="match status" value="1"/>
</dbReference>
<evidence type="ECO:0000256" key="4">
    <source>
        <dbReference type="ARBA" id="ARBA00022679"/>
    </source>
</evidence>
<protein>
    <recommendedName>
        <fullName evidence="18">Precorrin-2 dehydrogenase</fullName>
    </recommendedName>
</protein>
<dbReference type="GO" id="GO:0032259">
    <property type="term" value="P:methylation"/>
    <property type="evidence" value="ECO:0007669"/>
    <property type="project" value="UniProtKB-KW"/>
</dbReference>
<dbReference type="PROSITE" id="PS00840">
    <property type="entry name" value="SUMT_2"/>
    <property type="match status" value="1"/>
</dbReference>
<dbReference type="STRING" id="253628.A0A0D2AMN8"/>
<reference evidence="16 17" key="1">
    <citation type="submission" date="2015-01" db="EMBL/GenBank/DDBJ databases">
        <title>The Genome Sequence of Ochroconis gallopava CBS43764.</title>
        <authorList>
            <consortium name="The Broad Institute Genomics Platform"/>
            <person name="Cuomo C."/>
            <person name="de Hoog S."/>
            <person name="Gorbushina A."/>
            <person name="Stielow B."/>
            <person name="Teixiera M."/>
            <person name="Abouelleil A."/>
            <person name="Chapman S.B."/>
            <person name="Priest M."/>
            <person name="Young S.K."/>
            <person name="Wortman J."/>
            <person name="Nusbaum C."/>
            <person name="Birren B."/>
        </authorList>
    </citation>
    <scope>NUCLEOTIDE SEQUENCE [LARGE SCALE GENOMIC DNA]</scope>
    <source>
        <strain evidence="16 17">CBS 43764</strain>
    </source>
</reference>
<dbReference type="FunCoup" id="A0A0D2AMN8">
    <property type="interactions" value="415"/>
</dbReference>
<dbReference type="RefSeq" id="XP_016217629.1">
    <property type="nucleotide sequence ID" value="XM_016354617.1"/>
</dbReference>
<evidence type="ECO:0000256" key="2">
    <source>
        <dbReference type="ARBA" id="ARBA00022603"/>
    </source>
</evidence>
<evidence type="ECO:0000256" key="5">
    <source>
        <dbReference type="ARBA" id="ARBA00022691"/>
    </source>
</evidence>
<keyword evidence="5" id="KW-0949">S-adenosyl-L-methionine</keyword>
<dbReference type="InterPro" id="IPR014777">
    <property type="entry name" value="4pyrrole_Mease_sub1"/>
</dbReference>
<keyword evidence="6" id="KW-0560">Oxidoreductase</keyword>
<keyword evidence="4 12" id="KW-0808">Transferase</keyword>
<dbReference type="HOGENOM" id="CLU_011276_2_2_1"/>
<evidence type="ECO:0000256" key="11">
    <source>
        <dbReference type="ARBA" id="ARBA00055636"/>
    </source>
</evidence>
<dbReference type="Pfam" id="PF14823">
    <property type="entry name" value="Sirohm_synth_C"/>
    <property type="match status" value="1"/>
</dbReference>
<dbReference type="AlphaFoldDB" id="A0A0D2AMN8"/>
<feature type="domain" description="Siroheme biosynthesis protein Met8 C-terminal" evidence="14">
    <location>
        <begin position="218"/>
        <end position="256"/>
    </location>
</feature>
<dbReference type="FunFam" id="3.40.1010.10:FF:000006">
    <property type="entry name" value="Siroheme synthase, putative"/>
    <property type="match status" value="1"/>
</dbReference>
<dbReference type="InterPro" id="IPR028162">
    <property type="entry name" value="Met8_C"/>
</dbReference>
<evidence type="ECO:0000256" key="9">
    <source>
        <dbReference type="ARBA" id="ARBA00023244"/>
    </source>
</evidence>
<evidence type="ECO:0000256" key="6">
    <source>
        <dbReference type="ARBA" id="ARBA00023002"/>
    </source>
</evidence>
<evidence type="ECO:0000256" key="3">
    <source>
        <dbReference type="ARBA" id="ARBA00022605"/>
    </source>
</evidence>
<evidence type="ECO:0008006" key="18">
    <source>
        <dbReference type="Google" id="ProtNLM"/>
    </source>
</evidence>
<evidence type="ECO:0000256" key="7">
    <source>
        <dbReference type="ARBA" id="ARBA00023027"/>
    </source>
</evidence>
<dbReference type="InterPro" id="IPR014776">
    <property type="entry name" value="4pyrrole_Mease_sub2"/>
</dbReference>
<dbReference type="InterPro" id="IPR006366">
    <property type="entry name" value="CobA/CysG_C"/>
</dbReference>
<dbReference type="CDD" id="cd11642">
    <property type="entry name" value="SUMT"/>
    <property type="match status" value="1"/>
</dbReference>
<dbReference type="SUPFAM" id="SSF53790">
    <property type="entry name" value="Tetrapyrrole methylase"/>
    <property type="match status" value="1"/>
</dbReference>
<evidence type="ECO:0000256" key="12">
    <source>
        <dbReference type="RuleBase" id="RU003960"/>
    </source>
</evidence>
<dbReference type="InterPro" id="IPR036291">
    <property type="entry name" value="NAD(P)-bd_dom_sf"/>
</dbReference>
<dbReference type="GO" id="GO:0016491">
    <property type="term" value="F:oxidoreductase activity"/>
    <property type="evidence" value="ECO:0007669"/>
    <property type="project" value="UniProtKB-KW"/>
</dbReference>
<accession>A0A0D2AMN8</accession>
<feature type="domain" description="Siroheme synthase central" evidence="15">
    <location>
        <begin position="133"/>
        <end position="159"/>
    </location>
</feature>
<dbReference type="Gene3D" id="3.30.950.10">
    <property type="entry name" value="Methyltransferase, Cobalt-precorrin-4 Transmethylase, Domain 2"/>
    <property type="match status" value="1"/>
</dbReference>
<dbReference type="PANTHER" id="PTHR45790">
    <property type="entry name" value="SIROHEME SYNTHASE-RELATED"/>
    <property type="match status" value="1"/>
</dbReference>
<dbReference type="InterPro" id="IPR028281">
    <property type="entry name" value="Sirohaem_synthase_central"/>
</dbReference>
<sequence length="565" mass="61469">MQHSLLASIDSSNHVHLIIGSNPLASARCAKSLEVGATPILITPRDSIVHYGLQKRIDDKQISWVQREFQADDLKTLGRAEVDHVVDAVFVTLDRRDPRSSHISNLCKRLRIPINVADSPALSTFTLLSTHTDGPLQIGVTTSGRGCKLSARIKREIVASLPDGLGAAVSRLGSLRRRLQQEDEKIVFSQVDDLEGEEEDSVQPANFNQLVLPGTLEAERNRRMRWLTQICEYWPLKRLCAITDADADAMLSAYKSASGSPFDLRPAGLDSRLDRKKGTIILAGSGPGHPELLTGATLTAIQTAHIILADKLVPAPVLDLIPRRTTVHIARKFPGNADAAQEEFLELGLAGVEAGQTVLRLKQGDPYLYGRGGEEVIWFREKGYEPIVLPGITSALSAPLFAGIPVTQRSVADQVLICTGTGRAGKAPPPPEYVNTRTVVFLMALHRLPSLVESLTGVEPVTMVPKPDGRTIPEISSRPWPISTPCAIIERASCKDQRVIRSTLQHVCLAVEELGSRPPGLIVVGEACKVLHNTTDRWTVEEGFSGLDVLHRVPESILDTPAVLP</sequence>
<dbReference type="InterPro" id="IPR012066">
    <property type="entry name" value="Met1_fungi"/>
</dbReference>
<dbReference type="VEuPathDB" id="FungiDB:PV09_01688"/>
<dbReference type="GeneID" id="27309661"/>
<keyword evidence="2 12" id="KW-0489">Methyltransferase</keyword>
<dbReference type="InParanoid" id="A0A0D2AMN8"/>
<dbReference type="Gene3D" id="3.40.50.720">
    <property type="entry name" value="NAD(P)-binding Rossmann-like Domain"/>
    <property type="match status" value="1"/>
</dbReference>
<dbReference type="FunFam" id="3.40.50.720:FF:000504">
    <property type="entry name" value="Siroheme synthase, putative"/>
    <property type="match status" value="1"/>
</dbReference>
<dbReference type="EMBL" id="KN847532">
    <property type="protein sequence ID" value="KIW07760.1"/>
    <property type="molecule type" value="Genomic_DNA"/>
</dbReference>
<evidence type="ECO:0000313" key="17">
    <source>
        <dbReference type="Proteomes" id="UP000053259"/>
    </source>
</evidence>
<evidence type="ECO:0000256" key="10">
    <source>
        <dbReference type="ARBA" id="ARBA00052360"/>
    </source>
</evidence>
<dbReference type="GO" id="GO:0019354">
    <property type="term" value="P:siroheme biosynthetic process"/>
    <property type="evidence" value="ECO:0007669"/>
    <property type="project" value="InterPro"/>
</dbReference>
<dbReference type="Proteomes" id="UP000053259">
    <property type="component" value="Unassembled WGS sequence"/>
</dbReference>
<dbReference type="GO" id="GO:0009086">
    <property type="term" value="P:methionine biosynthetic process"/>
    <property type="evidence" value="ECO:0007669"/>
    <property type="project" value="UniProtKB-KW"/>
</dbReference>
<dbReference type="PANTHER" id="PTHR45790:SF6">
    <property type="entry name" value="UROPORPHYRINOGEN-III C-METHYLTRANSFERASE"/>
    <property type="match status" value="1"/>
</dbReference>
<dbReference type="SUPFAM" id="SSF75615">
    <property type="entry name" value="Siroheme synthase middle domains-like"/>
    <property type="match status" value="1"/>
</dbReference>
<dbReference type="Gene3D" id="3.40.1010.10">
    <property type="entry name" value="Cobalt-precorrin-4 Transmethylase, Domain 1"/>
    <property type="match status" value="1"/>
</dbReference>
<dbReference type="InterPro" id="IPR050161">
    <property type="entry name" value="Siro_Cobalamin_biosynth"/>
</dbReference>
<comment type="similarity">
    <text evidence="1 12">Belongs to the precorrin methyltransferase family.</text>
</comment>
<dbReference type="PIRSF" id="PIRSF036555">
    <property type="entry name" value="SUMT_yeast"/>
    <property type="match status" value="1"/>
</dbReference>
<keyword evidence="8" id="KW-0486">Methionine biosynthesis</keyword>
<evidence type="ECO:0000259" key="15">
    <source>
        <dbReference type="Pfam" id="PF14824"/>
    </source>
</evidence>
<keyword evidence="3" id="KW-0028">Amino-acid biosynthesis</keyword>
<keyword evidence="7" id="KW-0520">NAD</keyword>
<dbReference type="InterPro" id="IPR003043">
    <property type="entry name" value="Uropor_MeTrfase_CS"/>
</dbReference>
<evidence type="ECO:0000313" key="16">
    <source>
        <dbReference type="EMBL" id="KIW07760.1"/>
    </source>
</evidence>
<dbReference type="SUPFAM" id="SSF51735">
    <property type="entry name" value="NAD(P)-binding Rossmann-fold domains"/>
    <property type="match status" value="1"/>
</dbReference>
<dbReference type="InterPro" id="IPR000878">
    <property type="entry name" value="4pyrrol_Mease"/>
</dbReference>
<dbReference type="Pfam" id="PF00590">
    <property type="entry name" value="TP_methylase"/>
    <property type="match status" value="1"/>
</dbReference>
<proteinExistence type="inferred from homology"/>
<dbReference type="OrthoDB" id="508204at2759"/>
<comment type="function">
    <text evidence="11">Siroheme synthase involved in methionine biosynthesis.</text>
</comment>
<evidence type="ECO:0000256" key="1">
    <source>
        <dbReference type="ARBA" id="ARBA00005879"/>
    </source>
</evidence>
<dbReference type="GO" id="GO:0000103">
    <property type="term" value="P:sulfate assimilation"/>
    <property type="evidence" value="ECO:0007669"/>
    <property type="project" value="InterPro"/>
</dbReference>
<evidence type="ECO:0000259" key="14">
    <source>
        <dbReference type="Pfam" id="PF14823"/>
    </source>
</evidence>
<name>A0A0D2AMN8_9PEZI</name>